<evidence type="ECO:0000256" key="11">
    <source>
        <dbReference type="ARBA" id="ARBA00023136"/>
    </source>
</evidence>
<reference evidence="12 13" key="1">
    <citation type="submission" date="2024-10" db="EMBL/GenBank/DDBJ databases">
        <authorList>
            <person name="Kim D."/>
        </authorList>
    </citation>
    <scope>NUCLEOTIDE SEQUENCE [LARGE SCALE GENOMIC DNA]</scope>
    <source>
        <strain evidence="12">BH-2024</strain>
    </source>
</reference>
<evidence type="ECO:0000256" key="1">
    <source>
        <dbReference type="ARBA" id="ARBA00003195"/>
    </source>
</evidence>
<keyword evidence="8" id="KW-0249">Electron transport</keyword>
<evidence type="ECO:0008006" key="14">
    <source>
        <dbReference type="Google" id="ProtNLM"/>
    </source>
</evidence>
<keyword evidence="13" id="KW-1185">Reference proteome</keyword>
<comment type="caution">
    <text evidence="12">The sequence shown here is derived from an EMBL/GenBank/DDBJ whole genome shotgun (WGS) entry which is preliminary data.</text>
</comment>
<comment type="similarity">
    <text evidence="3">Belongs to the complex I NDUFB3 subunit family.</text>
</comment>
<evidence type="ECO:0000256" key="8">
    <source>
        <dbReference type="ARBA" id="ARBA00022982"/>
    </source>
</evidence>
<keyword evidence="5" id="KW-0679">Respiratory chain</keyword>
<sequence>MYEEDMPRHGHGEPFKVPHWSIYNDWQRSPHLVAYAKRLERMGLKDPWIRNIYWMYNPDNPCANVTKQYTKFGYAWKLLKPGIKEGLCIAVVIIGLEEVYSKMKYGHTSWGGHWAEPAHH</sequence>
<evidence type="ECO:0000256" key="10">
    <source>
        <dbReference type="ARBA" id="ARBA00023128"/>
    </source>
</evidence>
<evidence type="ECO:0000256" key="3">
    <source>
        <dbReference type="ARBA" id="ARBA00005667"/>
    </source>
</evidence>
<evidence type="ECO:0000313" key="12">
    <source>
        <dbReference type="EMBL" id="KAL3072187.1"/>
    </source>
</evidence>
<keyword evidence="10" id="KW-0496">Mitochondrion</keyword>
<evidence type="ECO:0000256" key="2">
    <source>
        <dbReference type="ARBA" id="ARBA00004298"/>
    </source>
</evidence>
<keyword evidence="9" id="KW-1133">Transmembrane helix</keyword>
<organism evidence="12 13">
    <name type="scientific">Heterodera trifolii</name>
    <dbReference type="NCBI Taxonomy" id="157864"/>
    <lineage>
        <taxon>Eukaryota</taxon>
        <taxon>Metazoa</taxon>
        <taxon>Ecdysozoa</taxon>
        <taxon>Nematoda</taxon>
        <taxon>Chromadorea</taxon>
        <taxon>Rhabditida</taxon>
        <taxon>Tylenchina</taxon>
        <taxon>Tylenchomorpha</taxon>
        <taxon>Tylenchoidea</taxon>
        <taxon>Heteroderidae</taxon>
        <taxon>Heteroderinae</taxon>
        <taxon>Heterodera</taxon>
    </lineage>
</organism>
<keyword evidence="11" id="KW-0472">Membrane</keyword>
<dbReference type="EMBL" id="JBICBT010001342">
    <property type="protein sequence ID" value="KAL3072187.1"/>
    <property type="molecule type" value="Genomic_DNA"/>
</dbReference>
<dbReference type="AlphaFoldDB" id="A0ABD2HWC8"/>
<evidence type="ECO:0000313" key="13">
    <source>
        <dbReference type="Proteomes" id="UP001620626"/>
    </source>
</evidence>
<keyword evidence="4" id="KW-0813">Transport</keyword>
<evidence type="ECO:0000256" key="5">
    <source>
        <dbReference type="ARBA" id="ARBA00022660"/>
    </source>
</evidence>
<accession>A0ABD2HWC8</accession>
<keyword evidence="6" id="KW-0812">Transmembrane</keyword>
<evidence type="ECO:0000256" key="4">
    <source>
        <dbReference type="ARBA" id="ARBA00022448"/>
    </source>
</evidence>
<comment type="subcellular location">
    <subcellularLocation>
        <location evidence="2">Mitochondrion inner membrane</location>
        <topology evidence="2">Single-pass membrane protein</topology>
        <orientation evidence="2">Matrix side</orientation>
    </subcellularLocation>
</comment>
<evidence type="ECO:0000256" key="9">
    <source>
        <dbReference type="ARBA" id="ARBA00022989"/>
    </source>
</evidence>
<dbReference type="Pfam" id="PF08122">
    <property type="entry name" value="NDUF_B12"/>
    <property type="match status" value="1"/>
</dbReference>
<keyword evidence="7" id="KW-0999">Mitochondrion inner membrane</keyword>
<protein>
    <recommendedName>
        <fullName evidence="14">NADH dehydrogenase [ubiquinone] 1 beta subcomplex subunit 3</fullName>
    </recommendedName>
</protein>
<proteinExistence type="inferred from homology"/>
<evidence type="ECO:0000256" key="7">
    <source>
        <dbReference type="ARBA" id="ARBA00022792"/>
    </source>
</evidence>
<dbReference type="InterPro" id="IPR012576">
    <property type="entry name" value="NDUFB3"/>
</dbReference>
<dbReference type="GO" id="GO:0005743">
    <property type="term" value="C:mitochondrial inner membrane"/>
    <property type="evidence" value="ECO:0007669"/>
    <property type="project" value="UniProtKB-SubCell"/>
</dbReference>
<dbReference type="Proteomes" id="UP001620626">
    <property type="component" value="Unassembled WGS sequence"/>
</dbReference>
<comment type="function">
    <text evidence="1">Accessory subunit of the mitochondrial membrane respiratory chain NADH dehydrogenase (Complex I), that is believed not to be involved in catalysis. Complex I functions in the transfer of electrons from NADH to the respiratory chain. The immediate electron acceptor for the enzyme is believed to be ubiquinone.</text>
</comment>
<name>A0ABD2HWC8_9BILA</name>
<gene>
    <name evidence="12" type="ORF">niasHT_034781</name>
</gene>
<evidence type="ECO:0000256" key="6">
    <source>
        <dbReference type="ARBA" id="ARBA00022692"/>
    </source>
</evidence>